<feature type="binding site" evidence="7">
    <location>
        <position position="77"/>
    </location>
    <ligand>
        <name>substrate</name>
    </ligand>
</feature>
<comment type="caution">
    <text evidence="9">The sequence shown here is derived from an EMBL/GenBank/DDBJ whole genome shotgun (WGS) entry which is preliminary data.</text>
</comment>
<dbReference type="EC" id="3.6.1.66" evidence="7"/>
<comment type="function">
    <text evidence="7">Pyrophosphatase that catalyzes the hydrolysis of nucleoside triphosphates to their monophosphate derivatives, with a high preference for the non-canonical purine nucleotides XTP (xanthosine triphosphate), dITP (deoxyinosine triphosphate) and ITP. Seems to function as a house-cleaning enzyme that removes non-canonical purine nucleotides from the nucleotide pool, thus preventing their incorporation into DNA/RNA and avoiding chromosomal lesions.</text>
</comment>
<feature type="binding site" evidence="7">
    <location>
        <position position="76"/>
    </location>
    <ligand>
        <name>Mg(2+)</name>
        <dbReference type="ChEBI" id="CHEBI:18420"/>
    </ligand>
</feature>
<dbReference type="EMBL" id="JAVDUJ010000001">
    <property type="protein sequence ID" value="MDR6938560.1"/>
    <property type="molecule type" value="Genomic_DNA"/>
</dbReference>
<dbReference type="HAMAP" id="MF_01405">
    <property type="entry name" value="Non_canon_purine_NTPase"/>
    <property type="match status" value="1"/>
</dbReference>
<evidence type="ECO:0000256" key="7">
    <source>
        <dbReference type="HAMAP-Rule" id="MF_01405"/>
    </source>
</evidence>
<dbReference type="NCBIfam" id="TIGR00042">
    <property type="entry name" value="RdgB/HAM1 family non-canonical purine NTP pyrophosphatase"/>
    <property type="match status" value="1"/>
</dbReference>
<evidence type="ECO:0000256" key="2">
    <source>
        <dbReference type="ARBA" id="ARBA00022723"/>
    </source>
</evidence>
<comment type="subunit">
    <text evidence="7">Homodimer.</text>
</comment>
<evidence type="ECO:0000313" key="9">
    <source>
        <dbReference type="EMBL" id="MDR6938560.1"/>
    </source>
</evidence>
<dbReference type="InterPro" id="IPR029001">
    <property type="entry name" value="ITPase-like_fam"/>
</dbReference>
<comment type="catalytic activity">
    <reaction evidence="7">
        <text>ITP + H2O = IMP + diphosphate + H(+)</text>
        <dbReference type="Rhea" id="RHEA:29399"/>
        <dbReference type="ChEBI" id="CHEBI:15377"/>
        <dbReference type="ChEBI" id="CHEBI:15378"/>
        <dbReference type="ChEBI" id="CHEBI:33019"/>
        <dbReference type="ChEBI" id="CHEBI:58053"/>
        <dbReference type="ChEBI" id="CHEBI:61402"/>
        <dbReference type="EC" id="3.6.1.66"/>
    </reaction>
</comment>
<gene>
    <name evidence="9" type="ORF">J2S36_000103</name>
</gene>
<evidence type="ECO:0000256" key="8">
    <source>
        <dbReference type="RuleBase" id="RU003781"/>
    </source>
</evidence>
<evidence type="ECO:0000256" key="3">
    <source>
        <dbReference type="ARBA" id="ARBA00022741"/>
    </source>
</evidence>
<evidence type="ECO:0000313" key="10">
    <source>
        <dbReference type="Proteomes" id="UP001266099"/>
    </source>
</evidence>
<feature type="binding site" evidence="7">
    <location>
        <begin position="159"/>
        <end position="162"/>
    </location>
    <ligand>
        <name>substrate</name>
    </ligand>
</feature>
<name>A0ABU1SZP5_9ACTO</name>
<keyword evidence="2 7" id="KW-0479">Metal-binding</keyword>
<dbReference type="Gene3D" id="3.90.950.10">
    <property type="match status" value="1"/>
</dbReference>
<accession>A0ABU1SZP5</accession>
<dbReference type="PANTHER" id="PTHR11067:SF9">
    <property type="entry name" value="INOSINE TRIPHOSPHATE PYROPHOSPHATASE"/>
    <property type="match status" value="1"/>
</dbReference>
<dbReference type="GO" id="GO:0036220">
    <property type="term" value="F:ITP diphosphatase activity"/>
    <property type="evidence" value="ECO:0007669"/>
    <property type="project" value="UniProtKB-EC"/>
</dbReference>
<dbReference type="PANTHER" id="PTHR11067">
    <property type="entry name" value="INOSINE TRIPHOSPHATE PYROPHOSPHATASE/HAM1 PROTEIN"/>
    <property type="match status" value="1"/>
</dbReference>
<comment type="catalytic activity">
    <reaction evidence="7">
        <text>XTP + H2O = XMP + diphosphate + H(+)</text>
        <dbReference type="Rhea" id="RHEA:28610"/>
        <dbReference type="ChEBI" id="CHEBI:15377"/>
        <dbReference type="ChEBI" id="CHEBI:15378"/>
        <dbReference type="ChEBI" id="CHEBI:33019"/>
        <dbReference type="ChEBI" id="CHEBI:57464"/>
        <dbReference type="ChEBI" id="CHEBI:61314"/>
        <dbReference type="EC" id="3.6.1.66"/>
    </reaction>
</comment>
<reference evidence="9 10" key="1">
    <citation type="submission" date="2023-07" db="EMBL/GenBank/DDBJ databases">
        <title>Sequencing the genomes of 1000 actinobacteria strains.</title>
        <authorList>
            <person name="Klenk H.-P."/>
        </authorList>
    </citation>
    <scope>NUCLEOTIDE SEQUENCE [LARGE SCALE GENOMIC DNA]</scope>
    <source>
        <strain evidence="9 10">DSM 15539</strain>
    </source>
</reference>
<keyword evidence="6 7" id="KW-0546">Nucleotide metabolism</keyword>
<evidence type="ECO:0000256" key="6">
    <source>
        <dbReference type="ARBA" id="ARBA00023080"/>
    </source>
</evidence>
<keyword evidence="3 7" id="KW-0547">Nucleotide-binding</keyword>
<evidence type="ECO:0000256" key="4">
    <source>
        <dbReference type="ARBA" id="ARBA00022801"/>
    </source>
</evidence>
<dbReference type="SUPFAM" id="SSF52972">
    <property type="entry name" value="ITPase-like"/>
    <property type="match status" value="1"/>
</dbReference>
<feature type="binding site" evidence="7">
    <location>
        <position position="182"/>
    </location>
    <ligand>
        <name>substrate</name>
    </ligand>
</feature>
<protein>
    <recommendedName>
        <fullName evidence="7">dITP/XTP pyrophosphatase</fullName>
        <ecNumber evidence="7">3.6.1.66</ecNumber>
    </recommendedName>
    <alternativeName>
        <fullName evidence="7">Non-canonical purine NTP pyrophosphatase</fullName>
    </alternativeName>
    <alternativeName>
        <fullName evidence="7">Non-standard purine NTP pyrophosphatase</fullName>
    </alternativeName>
    <alternativeName>
        <fullName evidence="7">Nucleoside-triphosphate diphosphatase</fullName>
    </alternativeName>
    <alternativeName>
        <fullName evidence="7">Nucleoside-triphosphate pyrophosphatase</fullName>
        <shortName evidence="7">NTPase</shortName>
    </alternativeName>
</protein>
<dbReference type="Pfam" id="PF01725">
    <property type="entry name" value="Ham1p_like"/>
    <property type="match status" value="1"/>
</dbReference>
<evidence type="ECO:0000256" key="1">
    <source>
        <dbReference type="ARBA" id="ARBA00008023"/>
    </source>
</evidence>
<comment type="cofactor">
    <cofactor evidence="7">
        <name>Mg(2+)</name>
        <dbReference type="ChEBI" id="CHEBI:18420"/>
    </cofactor>
    <text evidence="7">Binds 1 Mg(2+) ion per subunit.</text>
</comment>
<keyword evidence="10" id="KW-1185">Reference proteome</keyword>
<feature type="binding site" evidence="7">
    <location>
        <begin position="10"/>
        <end position="15"/>
    </location>
    <ligand>
        <name>substrate</name>
    </ligand>
</feature>
<comment type="caution">
    <text evidence="7">Lacks conserved residue(s) required for the propagation of feature annotation.</text>
</comment>
<sequence length="205" mass="22112">MKPSKLVIATYNRHKLGEIQRILHAHLPSIDITQISCAADYDLPQPREDGISFMQNALLKARAITRALGIPALADDSGICVDVLGGAPGIFSARWAGAHGDDAANLDLLLAQLADVPQQYRQANFTCCAALVFPDGREFTELGTIEGTLRYERAGKDGFGYDPIFQPLGMQQTLAEISAEAKNQISHRAAAFAKIAPIIGRELAN</sequence>
<dbReference type="InterPro" id="IPR002637">
    <property type="entry name" value="RdgB/HAM1"/>
</dbReference>
<organism evidence="9 10">
    <name type="scientific">Arcanobacterium hippocoleae</name>
    <dbReference type="NCBI Taxonomy" id="149017"/>
    <lineage>
        <taxon>Bacteria</taxon>
        <taxon>Bacillati</taxon>
        <taxon>Actinomycetota</taxon>
        <taxon>Actinomycetes</taxon>
        <taxon>Actinomycetales</taxon>
        <taxon>Actinomycetaceae</taxon>
        <taxon>Arcanobacterium</taxon>
    </lineage>
</organism>
<dbReference type="InterPro" id="IPR020922">
    <property type="entry name" value="dITP/XTP_pyrophosphatase"/>
</dbReference>
<comment type="similarity">
    <text evidence="1 7 8">Belongs to the HAM1 NTPase family.</text>
</comment>
<keyword evidence="4 7" id="KW-0378">Hydrolase</keyword>
<evidence type="ECO:0000256" key="5">
    <source>
        <dbReference type="ARBA" id="ARBA00022842"/>
    </source>
</evidence>
<feature type="active site" description="Proton acceptor" evidence="7">
    <location>
        <position position="76"/>
    </location>
</feature>
<proteinExistence type="inferred from homology"/>
<feature type="binding site" evidence="7">
    <location>
        <begin position="187"/>
        <end position="188"/>
    </location>
    <ligand>
        <name>substrate</name>
    </ligand>
</feature>
<dbReference type="RefSeq" id="WP_309954480.1">
    <property type="nucleotide sequence ID" value="NZ_JAVDUJ010000001.1"/>
</dbReference>
<dbReference type="Proteomes" id="UP001266099">
    <property type="component" value="Unassembled WGS sequence"/>
</dbReference>
<dbReference type="CDD" id="cd00515">
    <property type="entry name" value="HAM1"/>
    <property type="match status" value="1"/>
</dbReference>
<keyword evidence="5 7" id="KW-0460">Magnesium</keyword>
<comment type="catalytic activity">
    <reaction evidence="7">
        <text>dITP + H2O = dIMP + diphosphate + H(+)</text>
        <dbReference type="Rhea" id="RHEA:28342"/>
        <dbReference type="ChEBI" id="CHEBI:15377"/>
        <dbReference type="ChEBI" id="CHEBI:15378"/>
        <dbReference type="ChEBI" id="CHEBI:33019"/>
        <dbReference type="ChEBI" id="CHEBI:61194"/>
        <dbReference type="ChEBI" id="CHEBI:61382"/>
        <dbReference type="EC" id="3.6.1.66"/>
    </reaction>
</comment>